<dbReference type="AlphaFoldDB" id="A0A0C2WER8"/>
<dbReference type="HOGENOM" id="CLU_088979_2_0_1"/>
<keyword evidence="2" id="KW-1185">Reference proteome</keyword>
<dbReference type="PANTHER" id="PTHR38115:SF1">
    <property type="entry name" value="LIPOCALIN-LIKE DOMAIN-CONTAINING PROTEIN"/>
    <property type="match status" value="1"/>
</dbReference>
<gene>
    <name evidence="1" type="ORF">M378DRAFT_173868</name>
</gene>
<dbReference type="InterPro" id="IPR012674">
    <property type="entry name" value="Calycin"/>
</dbReference>
<evidence type="ECO:0000313" key="2">
    <source>
        <dbReference type="Proteomes" id="UP000054549"/>
    </source>
</evidence>
<dbReference type="InParanoid" id="A0A0C2WER8"/>
<dbReference type="SUPFAM" id="SSF50814">
    <property type="entry name" value="Lipocalins"/>
    <property type="match status" value="1"/>
</dbReference>
<sequence length="187" mass="21331">MAVPADITTLNLTGKYQLNKTLSDDPDAIFKEQGVGWVLRKAIGMASAYLDIKHYKDDNGVEHIEVISTITGGIPGDKDHRILHWEQTEYKSRVYGSVTCKSKRIKVEEVEIEYLAKGWTEDTVEHGVIYVHTESDTPKSKNTWTFDQTFGVEEVNGERKYSMHIHFNASIGDPLERRYVYDYCGPL</sequence>
<dbReference type="InterPro" id="IPR053037">
    <property type="entry name" value="Pericyclase_pydY-like"/>
</dbReference>
<dbReference type="PANTHER" id="PTHR38115">
    <property type="entry name" value="LIPOCALIN-LIKE DOMAIN-CONTAINING PROTEIN"/>
    <property type="match status" value="1"/>
</dbReference>
<accession>A0A0C2WER8</accession>
<evidence type="ECO:0000313" key="1">
    <source>
        <dbReference type="EMBL" id="KIL55056.1"/>
    </source>
</evidence>
<dbReference type="Proteomes" id="UP000054549">
    <property type="component" value="Unassembled WGS sequence"/>
</dbReference>
<name>A0A0C2WER8_AMAMK</name>
<protein>
    <submittedName>
        <fullName evidence="1">Uncharacterized protein</fullName>
    </submittedName>
</protein>
<dbReference type="OrthoDB" id="425354at2759"/>
<organism evidence="1 2">
    <name type="scientific">Amanita muscaria (strain Koide BX008)</name>
    <dbReference type="NCBI Taxonomy" id="946122"/>
    <lineage>
        <taxon>Eukaryota</taxon>
        <taxon>Fungi</taxon>
        <taxon>Dikarya</taxon>
        <taxon>Basidiomycota</taxon>
        <taxon>Agaricomycotina</taxon>
        <taxon>Agaricomycetes</taxon>
        <taxon>Agaricomycetidae</taxon>
        <taxon>Agaricales</taxon>
        <taxon>Pluteineae</taxon>
        <taxon>Amanitaceae</taxon>
        <taxon>Amanita</taxon>
    </lineage>
</organism>
<proteinExistence type="predicted"/>
<dbReference type="Gene3D" id="2.40.128.20">
    <property type="match status" value="1"/>
</dbReference>
<dbReference type="EMBL" id="KN818573">
    <property type="protein sequence ID" value="KIL55056.1"/>
    <property type="molecule type" value="Genomic_DNA"/>
</dbReference>
<reference evidence="1 2" key="1">
    <citation type="submission" date="2014-04" db="EMBL/GenBank/DDBJ databases">
        <title>Evolutionary Origins and Diversification of the Mycorrhizal Mutualists.</title>
        <authorList>
            <consortium name="DOE Joint Genome Institute"/>
            <consortium name="Mycorrhizal Genomics Consortium"/>
            <person name="Kohler A."/>
            <person name="Kuo A."/>
            <person name="Nagy L.G."/>
            <person name="Floudas D."/>
            <person name="Copeland A."/>
            <person name="Barry K.W."/>
            <person name="Cichocki N."/>
            <person name="Veneault-Fourrey C."/>
            <person name="LaButti K."/>
            <person name="Lindquist E.A."/>
            <person name="Lipzen A."/>
            <person name="Lundell T."/>
            <person name="Morin E."/>
            <person name="Murat C."/>
            <person name="Riley R."/>
            <person name="Ohm R."/>
            <person name="Sun H."/>
            <person name="Tunlid A."/>
            <person name="Henrissat B."/>
            <person name="Grigoriev I.V."/>
            <person name="Hibbett D.S."/>
            <person name="Martin F."/>
        </authorList>
    </citation>
    <scope>NUCLEOTIDE SEQUENCE [LARGE SCALE GENOMIC DNA]</scope>
    <source>
        <strain evidence="1 2">Koide BX008</strain>
    </source>
</reference>